<dbReference type="EMBL" id="JACXVP010000010">
    <property type="protein sequence ID" value="KAG5581456.1"/>
    <property type="molecule type" value="Genomic_DNA"/>
</dbReference>
<accession>A0A9J5X300</accession>
<gene>
    <name evidence="1" type="ORF">H5410_052083</name>
</gene>
<organism evidence="1 2">
    <name type="scientific">Solanum commersonii</name>
    <name type="common">Commerson's wild potato</name>
    <name type="synonym">Commerson's nightshade</name>
    <dbReference type="NCBI Taxonomy" id="4109"/>
    <lineage>
        <taxon>Eukaryota</taxon>
        <taxon>Viridiplantae</taxon>
        <taxon>Streptophyta</taxon>
        <taxon>Embryophyta</taxon>
        <taxon>Tracheophyta</taxon>
        <taxon>Spermatophyta</taxon>
        <taxon>Magnoliopsida</taxon>
        <taxon>eudicotyledons</taxon>
        <taxon>Gunneridae</taxon>
        <taxon>Pentapetalae</taxon>
        <taxon>asterids</taxon>
        <taxon>lamiids</taxon>
        <taxon>Solanales</taxon>
        <taxon>Solanaceae</taxon>
        <taxon>Solanoideae</taxon>
        <taxon>Solaneae</taxon>
        <taxon>Solanum</taxon>
    </lineage>
</organism>
<dbReference type="AlphaFoldDB" id="A0A9J5X300"/>
<reference evidence="1 2" key="1">
    <citation type="submission" date="2020-09" db="EMBL/GenBank/DDBJ databases">
        <title>De no assembly of potato wild relative species, Solanum commersonii.</title>
        <authorList>
            <person name="Cho K."/>
        </authorList>
    </citation>
    <scope>NUCLEOTIDE SEQUENCE [LARGE SCALE GENOMIC DNA]</scope>
    <source>
        <strain evidence="1">LZ3.2</strain>
        <tissue evidence="1">Leaf</tissue>
    </source>
</reference>
<dbReference type="Proteomes" id="UP000824120">
    <property type="component" value="Chromosome 10"/>
</dbReference>
<evidence type="ECO:0000313" key="2">
    <source>
        <dbReference type="Proteomes" id="UP000824120"/>
    </source>
</evidence>
<keyword evidence="2" id="KW-1185">Reference proteome</keyword>
<proteinExistence type="predicted"/>
<evidence type="ECO:0000313" key="1">
    <source>
        <dbReference type="EMBL" id="KAG5581456.1"/>
    </source>
</evidence>
<comment type="caution">
    <text evidence="1">The sequence shown here is derived from an EMBL/GenBank/DDBJ whole genome shotgun (WGS) entry which is preliminary data.</text>
</comment>
<protein>
    <submittedName>
        <fullName evidence="1">Uncharacterized protein</fullName>
    </submittedName>
</protein>
<name>A0A9J5X300_SOLCO</name>
<sequence length="88" mass="9863">MGESLGSVLRICLYGKESLLRNMDFKVIGSLKMSLELLVVVSGRLFGDSAPASKKILNSSKGAFTVKSCYWRRNAGQLQIRNWPWKLI</sequence>